<evidence type="ECO:0000256" key="2">
    <source>
        <dbReference type="SAM" id="Phobius"/>
    </source>
</evidence>
<dbReference type="EMBL" id="BOOJ01000027">
    <property type="protein sequence ID" value="GIH92479.1"/>
    <property type="molecule type" value="Genomic_DNA"/>
</dbReference>
<dbReference type="Proteomes" id="UP000619788">
    <property type="component" value="Unassembled WGS sequence"/>
</dbReference>
<feature type="transmembrane region" description="Helical" evidence="2">
    <location>
        <begin position="170"/>
        <end position="191"/>
    </location>
</feature>
<keyword evidence="2" id="KW-0472">Membrane</keyword>
<dbReference type="PANTHER" id="PTHR35788">
    <property type="entry name" value="EXPORTED PROTEIN-RELATED"/>
    <property type="match status" value="1"/>
</dbReference>
<evidence type="ECO:0000256" key="1">
    <source>
        <dbReference type="SAM" id="MobiDB-lite"/>
    </source>
</evidence>
<feature type="region of interest" description="Disordered" evidence="1">
    <location>
        <begin position="1"/>
        <end position="166"/>
    </location>
</feature>
<sequence>MQQEETGDVRNAGRSIDPPTDPFAAVPLPSRPIRPGAAAGSRNPQAPSGGPSNGGSGLPPGVSPDIFGSPAFDRPAGPPPGGPGAPGAPGVLGAPGGQAGPAGPPAGGGLPPAPIQRQPWRMPAPPPEPSLPPRPSRGDDPGPAFDGNGAGPRPGTPAPQERPRRRGRKITLALVLLLVLAGLAYGVPAIAMSGKILPGTQVRGVDIGGLTATEAADRLREQLADEASKPMTLEAVGKRYTLDPAQAGLELDVVATIDQAPSDFPSPGEVWRALTGTVELPPKVSADPEKLDESVGELAGKIDQKVVEGAVSFEGTKPASVKPRDGRELEREAAAAAIQKAYLGSGGTVELPVTVTKPKVTAEVVAKTAASARKALSGPITLTVDGKQTQLTVDTIAAHLSFKPDDSGGMRPVFDAKSALAGVEKDLVDPAEAPREPTFEIVGNKPKLVPGRRGQGVDDDKLADAVADLVTEGGSRTIQVSLTTVKPRTSLTEMRKLGIKEKISEFTTMYPCCVPRATNIQTIAKLLDGHLVKPGETFSLNGVVGQRDRARGFVEAPMIQGGRLVPSVGGGISQFVTTMYNAVFFGGLEDVQHMAHEFYISRYPAGRESTVSWPQPDFRWKNDSKYGVLVKSSATSTSVTVAFWSTKRYDIESVSSERYNVTQFESKTDSGPDCIPMTGQPGFTIDVTRIFKQDGKEVKREKKTTVYKPELDLKCVSADE</sequence>
<dbReference type="PANTHER" id="PTHR35788:SF1">
    <property type="entry name" value="EXPORTED PROTEIN"/>
    <property type="match status" value="1"/>
</dbReference>
<keyword evidence="2" id="KW-0812">Transmembrane</keyword>
<dbReference type="Pfam" id="PF12229">
    <property type="entry name" value="PG_binding_4"/>
    <property type="match status" value="2"/>
</dbReference>
<dbReference type="InterPro" id="IPR007391">
    <property type="entry name" value="Vancomycin_resist_VanW"/>
</dbReference>
<name>A0A8J3WJ30_9ACTN</name>
<protein>
    <submittedName>
        <fullName evidence="4">Vanomycin resistance protein VanB</fullName>
    </submittedName>
</protein>
<evidence type="ECO:0000313" key="4">
    <source>
        <dbReference type="EMBL" id="GIH92479.1"/>
    </source>
</evidence>
<keyword evidence="5" id="KW-1185">Reference proteome</keyword>
<dbReference type="InterPro" id="IPR022029">
    <property type="entry name" value="YoaR-like_PG-bd"/>
</dbReference>
<keyword evidence="2" id="KW-1133">Transmembrane helix</keyword>
<organism evidence="4 5">
    <name type="scientific">Planobispora siamensis</name>
    <dbReference type="NCBI Taxonomy" id="936338"/>
    <lineage>
        <taxon>Bacteria</taxon>
        <taxon>Bacillati</taxon>
        <taxon>Actinomycetota</taxon>
        <taxon>Actinomycetes</taxon>
        <taxon>Streptosporangiales</taxon>
        <taxon>Streptosporangiaceae</taxon>
        <taxon>Planobispora</taxon>
    </lineage>
</organism>
<evidence type="ECO:0000313" key="5">
    <source>
        <dbReference type="Proteomes" id="UP000619788"/>
    </source>
</evidence>
<accession>A0A8J3WJ30</accession>
<dbReference type="InterPro" id="IPR052913">
    <property type="entry name" value="Glycopeptide_resist_protein"/>
</dbReference>
<comment type="caution">
    <text evidence="4">The sequence shown here is derived from an EMBL/GenBank/DDBJ whole genome shotgun (WGS) entry which is preliminary data.</text>
</comment>
<feature type="compositionally biased region" description="Gly residues" evidence="1">
    <location>
        <begin position="93"/>
        <end position="110"/>
    </location>
</feature>
<reference evidence="4 5" key="1">
    <citation type="submission" date="2021-01" db="EMBL/GenBank/DDBJ databases">
        <title>Whole genome shotgun sequence of Planobispora siamensis NBRC 107568.</title>
        <authorList>
            <person name="Komaki H."/>
            <person name="Tamura T."/>
        </authorList>
    </citation>
    <scope>NUCLEOTIDE SEQUENCE [LARGE SCALE GENOMIC DNA]</scope>
    <source>
        <strain evidence="4 5">NBRC 107568</strain>
    </source>
</reference>
<feature type="domain" description="YoaR-like putative peptidoglycan binding" evidence="3">
    <location>
        <begin position="241"/>
        <end position="345"/>
    </location>
</feature>
<dbReference type="Pfam" id="PF04294">
    <property type="entry name" value="VanW"/>
    <property type="match status" value="1"/>
</dbReference>
<feature type="domain" description="YoaR-like putative peptidoglycan binding" evidence="3">
    <location>
        <begin position="408"/>
        <end position="478"/>
    </location>
</feature>
<dbReference type="AlphaFoldDB" id="A0A8J3WJ30"/>
<dbReference type="RefSeq" id="WP_377238427.1">
    <property type="nucleotide sequence ID" value="NZ_JBHLZR010000006.1"/>
</dbReference>
<evidence type="ECO:0000259" key="3">
    <source>
        <dbReference type="Pfam" id="PF12229"/>
    </source>
</evidence>
<proteinExistence type="predicted"/>
<feature type="compositionally biased region" description="Pro residues" evidence="1">
    <location>
        <begin position="122"/>
        <end position="135"/>
    </location>
</feature>
<gene>
    <name evidence="4" type="ORF">Psi01_31090</name>
</gene>